<evidence type="ECO:0000256" key="1">
    <source>
        <dbReference type="SAM" id="Phobius"/>
    </source>
</evidence>
<protein>
    <submittedName>
        <fullName evidence="2">Uncharacterized protein</fullName>
    </submittedName>
</protein>
<organism evidence="2 3">
    <name type="scientific">Gemmata massiliana</name>
    <dbReference type="NCBI Taxonomy" id="1210884"/>
    <lineage>
        <taxon>Bacteria</taxon>
        <taxon>Pseudomonadati</taxon>
        <taxon>Planctomycetota</taxon>
        <taxon>Planctomycetia</taxon>
        <taxon>Gemmatales</taxon>
        <taxon>Gemmataceae</taxon>
        <taxon>Gemmata</taxon>
    </lineage>
</organism>
<dbReference type="RefSeq" id="WP_162670407.1">
    <property type="nucleotide sequence ID" value="NZ_LR593886.1"/>
</dbReference>
<dbReference type="Proteomes" id="UP000464178">
    <property type="component" value="Chromosome"/>
</dbReference>
<accession>A0A6P2D432</accession>
<reference evidence="2 3" key="1">
    <citation type="submission" date="2019-05" db="EMBL/GenBank/DDBJ databases">
        <authorList>
            <consortium name="Science for Life Laboratories"/>
        </authorList>
    </citation>
    <scope>NUCLEOTIDE SEQUENCE [LARGE SCALE GENOMIC DNA]</scope>
    <source>
        <strain evidence="2">Soil9</strain>
    </source>
</reference>
<name>A0A6P2D432_9BACT</name>
<sequence length="518" mass="56093">MSQDVNNSATNRSSGGLKSTLRVAVPIVALMLVIFGVTLFSQYTQKPQEKDEDGPGSKSSSGTPPLVFFNSTRMWDPPNLSWPGYANLPLLAPSYDPSKENKFDFSPQDRVFAGFFEPDKEKTRSAAFWFENRNAKPVTMQLKGVSCTACSGGRLAAIPPDVTRAYLQRTALAALPIGTFNAFGVGLADPAADFSKLEWTKHKFSEHPDATYKIPAAPATPDKWAPQWGIMELLFSVAENPKVPLQASFATGIDGTQQMGGHEFSIFFGPAEPFAVSRSAIEVGEVNQLTGDREYKFLVYSATRGRNSEFGDLAPPKCEVQAPAGIDPGKFVEVTSVERLPDSDLQAVAEEVAKGGKFSRVQSAYRVTVAMRPKIGESRLDIGLMERTIHITAGGAKPQSVKVTATVRGAVWLATGKTDVTVPTFKGRAGTVHTETLVAETAGTELVLVEDQCLPRFVKYALTKKEDRGGQGYYELKLEIPPGRQYGAIDSNAIVVIEVKGPKPQRIRIPIKGSGEQG</sequence>
<keyword evidence="1" id="KW-1133">Transmembrane helix</keyword>
<keyword evidence="3" id="KW-1185">Reference proteome</keyword>
<dbReference type="KEGG" id="gms:SOIL9_16460"/>
<evidence type="ECO:0000313" key="2">
    <source>
        <dbReference type="EMBL" id="VTR96068.1"/>
    </source>
</evidence>
<feature type="transmembrane region" description="Helical" evidence="1">
    <location>
        <begin position="21"/>
        <end position="40"/>
    </location>
</feature>
<gene>
    <name evidence="2" type="ORF">SOIL9_16460</name>
</gene>
<proteinExistence type="predicted"/>
<dbReference type="EMBL" id="LR593886">
    <property type="protein sequence ID" value="VTR96068.1"/>
    <property type="molecule type" value="Genomic_DNA"/>
</dbReference>
<dbReference type="AlphaFoldDB" id="A0A6P2D432"/>
<keyword evidence="1" id="KW-0812">Transmembrane</keyword>
<keyword evidence="1" id="KW-0472">Membrane</keyword>
<evidence type="ECO:0000313" key="3">
    <source>
        <dbReference type="Proteomes" id="UP000464178"/>
    </source>
</evidence>